<dbReference type="GO" id="GO:0016020">
    <property type="term" value="C:membrane"/>
    <property type="evidence" value="ECO:0007669"/>
    <property type="project" value="UniProtKB-SubCell"/>
</dbReference>
<keyword evidence="5 6" id="KW-0472">Membrane</keyword>
<dbReference type="InterPro" id="IPR003834">
    <property type="entry name" value="Cyt_c_assmbl_TM_dom"/>
</dbReference>
<evidence type="ECO:0000256" key="6">
    <source>
        <dbReference type="SAM" id="Phobius"/>
    </source>
</evidence>
<feature type="transmembrane region" description="Helical" evidence="6">
    <location>
        <begin position="50"/>
        <end position="75"/>
    </location>
</feature>
<dbReference type="InterPro" id="IPR051790">
    <property type="entry name" value="Cytochrome_c-biogenesis_DsbD"/>
</dbReference>
<dbReference type="GO" id="GO:0017004">
    <property type="term" value="P:cytochrome complex assembly"/>
    <property type="evidence" value="ECO:0007669"/>
    <property type="project" value="InterPro"/>
</dbReference>
<feature type="transmembrane region" description="Helical" evidence="6">
    <location>
        <begin position="12"/>
        <end position="38"/>
    </location>
</feature>
<keyword evidence="3 6" id="KW-0812">Transmembrane</keyword>
<evidence type="ECO:0000259" key="7">
    <source>
        <dbReference type="Pfam" id="PF02683"/>
    </source>
</evidence>
<comment type="caution">
    <text evidence="8">The sequence shown here is derived from an EMBL/GenBank/DDBJ whole genome shotgun (WGS) entry which is preliminary data.</text>
</comment>
<evidence type="ECO:0000256" key="4">
    <source>
        <dbReference type="ARBA" id="ARBA00022989"/>
    </source>
</evidence>
<dbReference type="PANTHER" id="PTHR31272:SF6">
    <property type="entry name" value="CYTOCHROME C-TYPE BIOGENESIS CCDA-LIKE CHLOROPLASTIC PROTEIN"/>
    <property type="match status" value="1"/>
</dbReference>
<feature type="transmembrane region" description="Helical" evidence="6">
    <location>
        <begin position="156"/>
        <end position="184"/>
    </location>
</feature>
<proteinExistence type="inferred from homology"/>
<evidence type="ECO:0000256" key="2">
    <source>
        <dbReference type="ARBA" id="ARBA00006143"/>
    </source>
</evidence>
<dbReference type="EMBL" id="WPAF01000038">
    <property type="protein sequence ID" value="KAF0132962.1"/>
    <property type="molecule type" value="Genomic_DNA"/>
</dbReference>
<comment type="similarity">
    <text evidence="2">Belongs to the DsbD family.</text>
</comment>
<accession>A0A833NWE9</accession>
<evidence type="ECO:0000313" key="8">
    <source>
        <dbReference type="EMBL" id="KAF0132962.1"/>
    </source>
</evidence>
<name>A0A833NWE9_UNCSA</name>
<feature type="transmembrane region" description="Helical" evidence="6">
    <location>
        <begin position="120"/>
        <end position="150"/>
    </location>
</feature>
<feature type="transmembrane region" description="Helical" evidence="6">
    <location>
        <begin position="87"/>
        <end position="108"/>
    </location>
</feature>
<dbReference type="Pfam" id="PF02683">
    <property type="entry name" value="DsbD_TM"/>
    <property type="match status" value="1"/>
</dbReference>
<organism evidence="8 9">
    <name type="scientific">Candidatus Saganbacteria bacterium</name>
    <dbReference type="NCBI Taxonomy" id="2575572"/>
    <lineage>
        <taxon>Bacteria</taxon>
        <taxon>Bacillati</taxon>
        <taxon>Saganbacteria</taxon>
    </lineage>
</organism>
<reference evidence="8 9" key="1">
    <citation type="submission" date="2019-12" db="EMBL/GenBank/DDBJ databases">
        <authorList>
            <person name="Wolfe R."/>
            <person name="Danczak R."/>
            <person name="Wilkins M."/>
        </authorList>
    </citation>
    <scope>NUCLEOTIDE SEQUENCE [LARGE SCALE GENOMIC DNA]</scope>
    <source>
        <strain evidence="8">X2_MaxBin.013</strain>
    </source>
</reference>
<evidence type="ECO:0000256" key="3">
    <source>
        <dbReference type="ARBA" id="ARBA00022692"/>
    </source>
</evidence>
<feature type="transmembrane region" description="Helical" evidence="6">
    <location>
        <begin position="196"/>
        <end position="217"/>
    </location>
</feature>
<dbReference type="AlphaFoldDB" id="A0A833NWE9"/>
<evidence type="ECO:0000313" key="9">
    <source>
        <dbReference type="Proteomes" id="UP000488506"/>
    </source>
</evidence>
<comment type="subcellular location">
    <subcellularLocation>
        <location evidence="1">Membrane</location>
        <topology evidence="1">Multi-pass membrane protein</topology>
    </subcellularLocation>
</comment>
<gene>
    <name evidence="8" type="ORF">FD145_1497</name>
</gene>
<protein>
    <submittedName>
        <fullName evidence="8">Cytochrome c-type bioproteinis protein</fullName>
    </submittedName>
</protein>
<evidence type="ECO:0000256" key="5">
    <source>
        <dbReference type="ARBA" id="ARBA00023136"/>
    </source>
</evidence>
<feature type="domain" description="Cytochrome C biogenesis protein transmembrane" evidence="7">
    <location>
        <begin position="11"/>
        <end position="182"/>
    </location>
</feature>
<keyword evidence="4 6" id="KW-1133">Transmembrane helix</keyword>
<sequence length="218" mass="23841">MMDFSNPFIAYAAVFFGGIIASFSPCVLPMIPIILGFVGGYSEGNFKRTLLLSLLFSLGLAVTFSIMGIIASLTGSLLGDVSTVWKYILSIIAIVMGLNLIGIININYRSIVPPKIIQKGFWSAFVLGLFFGLAFSPCSTPILAVLLTFVASRRNLFYGASLLLVYSLAYTFTIFMVGLFFGFIESTIKSNQFNKVIGLFRKASGMILIISGIIIWFR</sequence>
<dbReference type="PANTHER" id="PTHR31272">
    <property type="entry name" value="CYTOCHROME C-TYPE BIOGENESIS PROTEIN HI_1454-RELATED"/>
    <property type="match status" value="1"/>
</dbReference>
<dbReference type="Proteomes" id="UP000488506">
    <property type="component" value="Unassembled WGS sequence"/>
</dbReference>
<evidence type="ECO:0000256" key="1">
    <source>
        <dbReference type="ARBA" id="ARBA00004141"/>
    </source>
</evidence>